<name>A0A1I4CLN7_9PROT</name>
<dbReference type="EMBL" id="FOSP01000016">
    <property type="protein sequence ID" value="SFK80871.1"/>
    <property type="molecule type" value="Genomic_DNA"/>
</dbReference>
<dbReference type="STRING" id="52441.SAMN05216302_101616"/>
<evidence type="ECO:0000313" key="2">
    <source>
        <dbReference type="EMBL" id="SFK80871.1"/>
    </source>
</evidence>
<evidence type="ECO:0000256" key="1">
    <source>
        <dbReference type="SAM" id="Phobius"/>
    </source>
</evidence>
<gene>
    <name evidence="2" type="ORF">SAMN05216302_101616</name>
</gene>
<feature type="transmembrane region" description="Helical" evidence="1">
    <location>
        <begin position="39"/>
        <end position="58"/>
    </location>
</feature>
<dbReference type="AlphaFoldDB" id="A0A1I4CLN7"/>
<evidence type="ECO:0000313" key="3">
    <source>
        <dbReference type="Proteomes" id="UP000199533"/>
    </source>
</evidence>
<keyword evidence="3" id="KW-1185">Reference proteome</keyword>
<keyword evidence="1" id="KW-0812">Transmembrane</keyword>
<keyword evidence="1" id="KW-1133">Transmembrane helix</keyword>
<dbReference type="RefSeq" id="WP_244531872.1">
    <property type="nucleotide sequence ID" value="NZ_FOSP01000016.1"/>
</dbReference>
<keyword evidence="1" id="KW-0472">Membrane</keyword>
<dbReference type="Proteomes" id="UP000199533">
    <property type="component" value="Unassembled WGS sequence"/>
</dbReference>
<proteinExistence type="predicted"/>
<accession>A0A1I4CLN7</accession>
<evidence type="ECO:0008006" key="4">
    <source>
        <dbReference type="Google" id="ProtNLM"/>
    </source>
</evidence>
<protein>
    <recommendedName>
        <fullName evidence="4">Lipopolysaccharide assembly protein A domain-containing protein</fullName>
    </recommendedName>
</protein>
<reference evidence="3" key="1">
    <citation type="submission" date="2016-10" db="EMBL/GenBank/DDBJ databases">
        <authorList>
            <person name="Varghese N."/>
            <person name="Submissions S."/>
        </authorList>
    </citation>
    <scope>NUCLEOTIDE SEQUENCE [LARGE SCALE GENOMIC DNA]</scope>
    <source>
        <strain evidence="3">Nm69</strain>
    </source>
</reference>
<sequence>MQLIIWLLRLIVFVFLVGFAAINLENTTLFYYQNQSLELPLSVLLLIFFALGVMLTILTTPRKTDAKK</sequence>
<organism evidence="2 3">
    <name type="scientific">Nitrosomonas aestuarii</name>
    <dbReference type="NCBI Taxonomy" id="52441"/>
    <lineage>
        <taxon>Bacteria</taxon>
        <taxon>Pseudomonadati</taxon>
        <taxon>Pseudomonadota</taxon>
        <taxon>Betaproteobacteria</taxon>
        <taxon>Nitrosomonadales</taxon>
        <taxon>Nitrosomonadaceae</taxon>
        <taxon>Nitrosomonas</taxon>
    </lineage>
</organism>